<evidence type="ECO:0000313" key="2">
    <source>
        <dbReference type="Proteomes" id="UP000189933"/>
    </source>
</evidence>
<protein>
    <submittedName>
        <fullName evidence="1">Uncharacterized protein</fullName>
    </submittedName>
</protein>
<dbReference type="RefSeq" id="WP_078664963.1">
    <property type="nucleotide sequence ID" value="NZ_FUXM01000006.1"/>
</dbReference>
<dbReference type="EMBL" id="FUXM01000006">
    <property type="protein sequence ID" value="SJZ76443.1"/>
    <property type="molecule type" value="Genomic_DNA"/>
</dbReference>
<name>A0A1T4NBH7_9FIRM</name>
<proteinExistence type="predicted"/>
<sequence length="140" mass="16907">MWLKFFQVVRELQIHRHINKLKPEEIKEMQLIHLGYLSGRPQLITRKNWLSRVPFVEFPLALECQAQPGLFFGFYRLFRSQARDILQAKLGDQFYVRSIAVNDPELRWYYVLELVPADKLTDFPLRYKEYLLPHKLNCLR</sequence>
<accession>A0A1T4NBH7</accession>
<dbReference type="AlphaFoldDB" id="A0A1T4NBH7"/>
<organism evidence="1 2">
    <name type="scientific">Carboxydocella sporoproducens DSM 16521</name>
    <dbReference type="NCBI Taxonomy" id="1121270"/>
    <lineage>
        <taxon>Bacteria</taxon>
        <taxon>Bacillati</taxon>
        <taxon>Bacillota</taxon>
        <taxon>Clostridia</taxon>
        <taxon>Eubacteriales</taxon>
        <taxon>Clostridiales Family XVI. Incertae Sedis</taxon>
        <taxon>Carboxydocella</taxon>
    </lineage>
</organism>
<dbReference type="Proteomes" id="UP000189933">
    <property type="component" value="Unassembled WGS sequence"/>
</dbReference>
<gene>
    <name evidence="1" type="ORF">SAMN02745885_00864</name>
</gene>
<keyword evidence="2" id="KW-1185">Reference proteome</keyword>
<evidence type="ECO:0000313" key="1">
    <source>
        <dbReference type="EMBL" id="SJZ76443.1"/>
    </source>
</evidence>
<reference evidence="2" key="1">
    <citation type="submission" date="2017-02" db="EMBL/GenBank/DDBJ databases">
        <authorList>
            <person name="Varghese N."/>
            <person name="Submissions S."/>
        </authorList>
    </citation>
    <scope>NUCLEOTIDE SEQUENCE [LARGE SCALE GENOMIC DNA]</scope>
    <source>
        <strain evidence="2">DSM 16521</strain>
    </source>
</reference>